<name>A0A2H0LQ90_9BACT</name>
<keyword evidence="4" id="KW-1133">Transmembrane helix</keyword>
<dbReference type="AlphaFoldDB" id="A0A2H0LQ90"/>
<evidence type="ECO:0000313" key="6">
    <source>
        <dbReference type="Proteomes" id="UP000230859"/>
    </source>
</evidence>
<dbReference type="SMART" id="SM00028">
    <property type="entry name" value="TPR"/>
    <property type="match status" value="6"/>
</dbReference>
<reference evidence="5 6" key="1">
    <citation type="submission" date="2017-09" db="EMBL/GenBank/DDBJ databases">
        <title>Depth-based differentiation of microbial function through sediment-hosted aquifers and enrichment of novel symbionts in the deep terrestrial subsurface.</title>
        <authorList>
            <person name="Probst A.J."/>
            <person name="Ladd B."/>
            <person name="Jarett J.K."/>
            <person name="Geller-Mcgrath D.E."/>
            <person name="Sieber C.M."/>
            <person name="Emerson J.B."/>
            <person name="Anantharaman K."/>
            <person name="Thomas B.C."/>
            <person name="Malmstrom R."/>
            <person name="Stieglmeier M."/>
            <person name="Klingl A."/>
            <person name="Woyke T."/>
            <person name="Ryan C.M."/>
            <person name="Banfield J.F."/>
        </authorList>
    </citation>
    <scope>NUCLEOTIDE SEQUENCE [LARGE SCALE GENOMIC DNA]</scope>
    <source>
        <strain evidence="5">CG11_big_fil_rev_8_21_14_0_20_45_26</strain>
    </source>
</reference>
<feature type="transmembrane region" description="Helical" evidence="4">
    <location>
        <begin position="85"/>
        <end position="106"/>
    </location>
</feature>
<dbReference type="Gene3D" id="1.25.40.10">
    <property type="entry name" value="Tetratricopeptide repeat domain"/>
    <property type="match status" value="2"/>
</dbReference>
<dbReference type="PROSITE" id="PS50293">
    <property type="entry name" value="TPR_REGION"/>
    <property type="match status" value="4"/>
</dbReference>
<feature type="repeat" description="TPR" evidence="3">
    <location>
        <begin position="552"/>
        <end position="585"/>
    </location>
</feature>
<evidence type="ECO:0000256" key="3">
    <source>
        <dbReference type="PROSITE-ProRule" id="PRU00339"/>
    </source>
</evidence>
<comment type="caution">
    <text evidence="5">The sequence shown here is derived from an EMBL/GenBank/DDBJ whole genome shotgun (WGS) entry which is preliminary data.</text>
</comment>
<dbReference type="PANTHER" id="PTHR44227">
    <property type="match status" value="1"/>
</dbReference>
<feature type="repeat" description="TPR" evidence="3">
    <location>
        <begin position="450"/>
        <end position="483"/>
    </location>
</feature>
<dbReference type="Pfam" id="PF13424">
    <property type="entry name" value="TPR_12"/>
    <property type="match status" value="1"/>
</dbReference>
<dbReference type="SUPFAM" id="SSF48452">
    <property type="entry name" value="TPR-like"/>
    <property type="match status" value="1"/>
</dbReference>
<evidence type="ECO:0000256" key="2">
    <source>
        <dbReference type="ARBA" id="ARBA00022803"/>
    </source>
</evidence>
<proteinExistence type="predicted"/>
<dbReference type="InterPro" id="IPR011990">
    <property type="entry name" value="TPR-like_helical_dom_sf"/>
</dbReference>
<evidence type="ECO:0000313" key="5">
    <source>
        <dbReference type="EMBL" id="PIQ86582.1"/>
    </source>
</evidence>
<keyword evidence="1" id="KW-0677">Repeat</keyword>
<keyword evidence="4" id="KW-0812">Transmembrane</keyword>
<organism evidence="5 6">
    <name type="scientific">Candidatus Abzuiibacterium crystallinum</name>
    <dbReference type="NCBI Taxonomy" id="1974748"/>
    <lineage>
        <taxon>Bacteria</taxon>
        <taxon>Pseudomonadati</taxon>
        <taxon>Candidatus Omnitrophota</taxon>
        <taxon>Candidatus Abzuiibacterium</taxon>
    </lineage>
</organism>
<dbReference type="Pfam" id="PF00515">
    <property type="entry name" value="TPR_1"/>
    <property type="match status" value="1"/>
</dbReference>
<keyword evidence="4" id="KW-0472">Membrane</keyword>
<accession>A0A2H0LQ90</accession>
<feature type="transmembrane region" description="Helical" evidence="4">
    <location>
        <begin position="169"/>
        <end position="195"/>
    </location>
</feature>
<dbReference type="Pfam" id="PF14559">
    <property type="entry name" value="TPR_19"/>
    <property type="match status" value="1"/>
</dbReference>
<feature type="transmembrane region" description="Helical" evidence="4">
    <location>
        <begin position="215"/>
        <end position="234"/>
    </location>
</feature>
<dbReference type="PANTHER" id="PTHR44227:SF3">
    <property type="entry name" value="PROTEIN O-MANNOSYL-TRANSFERASE TMTC4"/>
    <property type="match status" value="1"/>
</dbReference>
<feature type="repeat" description="TPR" evidence="3">
    <location>
        <begin position="416"/>
        <end position="449"/>
    </location>
</feature>
<dbReference type="PROSITE" id="PS50005">
    <property type="entry name" value="TPR"/>
    <property type="match status" value="5"/>
</dbReference>
<dbReference type="InterPro" id="IPR019734">
    <property type="entry name" value="TPR_rpt"/>
</dbReference>
<feature type="transmembrane region" description="Helical" evidence="4">
    <location>
        <begin position="316"/>
        <end position="338"/>
    </location>
</feature>
<keyword evidence="2 3" id="KW-0802">TPR repeat</keyword>
<dbReference type="InterPro" id="IPR052346">
    <property type="entry name" value="O-mannosyl-transferase_TMTC"/>
</dbReference>
<gene>
    <name evidence="5" type="ORF">COV74_04180</name>
</gene>
<feature type="repeat" description="TPR" evidence="3">
    <location>
        <begin position="586"/>
        <end position="619"/>
    </location>
</feature>
<dbReference type="EMBL" id="PCVY01000040">
    <property type="protein sequence ID" value="PIQ86582.1"/>
    <property type="molecule type" value="Genomic_DNA"/>
</dbReference>
<feature type="repeat" description="TPR" evidence="3">
    <location>
        <begin position="518"/>
        <end position="551"/>
    </location>
</feature>
<dbReference type="Proteomes" id="UP000230859">
    <property type="component" value="Unassembled WGS sequence"/>
</dbReference>
<feature type="transmembrane region" description="Helical" evidence="4">
    <location>
        <begin position="344"/>
        <end position="362"/>
    </location>
</feature>
<evidence type="ECO:0000256" key="4">
    <source>
        <dbReference type="SAM" id="Phobius"/>
    </source>
</evidence>
<sequence length="640" mass="72665">MVSSHRASSCRLFLPLLLAFITAVVYANSLSVPFLLDDKHLIVQNFSIRSWHSLPLLLKETRPFLNYTFAFNYLLGGMNVRGYHLLNLCIHIAAGFCFYAVVCRTLMRLGLKEQANWIAFWSILLWLVHPLQTASVTYLAQRSESLMGLLYGLSFYCAVRGFDSKQSFYWYLSAFLLGCLGVYTKEVIVTIGASVFFYDAIFVTQSFTLSFRKRFWLYAGFLGLFILLPPTLLLPTQGHFSAGLSLSTISPWQYLRTQPGVIWHYVRLFFWPIGLCFDYAWRIADQWQQIVLPAIPLVLMIITTVILVLKKNKAGYLAAFFLITLSPTSSVIPVADLAFEHRMYLPSLSLAVGLVMGLRFLAQRLFQSSAEQKKIQWVIVVAIALGLGWLTIQRNTVFQSREALWRDTIKKSPLNPRAYNNLGSALLLQGRADEALASFKKAIELDPQYAHPYINLGAVYTAAGKPAEAIDFYRKGLALNPKVRDANYNWANAAAELGHYDEAIAHYLQEFKFHPEHIKACNNLANLYSRLNQFQNAVTYYQKGIEIDPTYAKLRHNYGLLLTHLGRFDEAIEQYQAGLKANPQDADLYHGYAAVLERMGKVNEAIKAYSTAIALRPDFKQAQANLQQLLRRQSEPPDHV</sequence>
<feature type="transmembrane region" description="Helical" evidence="4">
    <location>
        <begin position="374"/>
        <end position="392"/>
    </location>
</feature>
<evidence type="ECO:0000256" key="1">
    <source>
        <dbReference type="ARBA" id="ARBA00022737"/>
    </source>
</evidence>
<feature type="transmembrane region" description="Helical" evidence="4">
    <location>
        <begin position="290"/>
        <end position="309"/>
    </location>
</feature>
<protein>
    <submittedName>
        <fullName evidence="5">Uncharacterized protein</fullName>
    </submittedName>
</protein>